<accession>A0ABY2PLE8</accession>
<gene>
    <name evidence="1" type="ORF">E5Z02_03605</name>
</gene>
<dbReference type="RefSeq" id="WP_136015495.1">
    <property type="nucleotide sequence ID" value="NZ_JBLLLO010000029.1"/>
</dbReference>
<keyword evidence="2" id="KW-1185">Reference proteome</keyword>
<protein>
    <submittedName>
        <fullName evidence="1">Uncharacterized protein</fullName>
    </submittedName>
</protein>
<proteinExistence type="predicted"/>
<organism evidence="1 2">
    <name type="scientific">Streptomyces rhizosphaericola</name>
    <dbReference type="NCBI Taxonomy" id="2564098"/>
    <lineage>
        <taxon>Bacteria</taxon>
        <taxon>Bacillati</taxon>
        <taxon>Actinomycetota</taxon>
        <taxon>Actinomycetes</taxon>
        <taxon>Kitasatosporales</taxon>
        <taxon>Streptomycetaceae</taxon>
        <taxon>Streptomyces</taxon>
    </lineage>
</organism>
<reference evidence="1 2" key="1">
    <citation type="submission" date="2019-04" db="EMBL/GenBank/DDBJ databases">
        <title>Streptomyces rhizosphaericola sp. nov., an actinobacterium isolated from the wheat rhizosphere.</title>
        <authorList>
            <person name="Vargas Hoyos H.A."/>
            <person name="Santos S.N."/>
            <person name="Genuario D.B."/>
            <person name="Melo I.S."/>
            <person name="Da Silva L.J."/>
            <person name="Da Silva F.S.P."/>
            <person name="Zucchi T.D."/>
        </authorList>
    </citation>
    <scope>NUCLEOTIDE SEQUENCE [LARGE SCALE GENOMIC DNA]</scope>
    <source>
        <strain evidence="1 2">1AS2c</strain>
    </source>
</reference>
<comment type="caution">
    <text evidence="1">The sequence shown here is derived from an EMBL/GenBank/DDBJ whole genome shotgun (WGS) entry which is preliminary data.</text>
</comment>
<evidence type="ECO:0000313" key="2">
    <source>
        <dbReference type="Proteomes" id="UP000306274"/>
    </source>
</evidence>
<evidence type="ECO:0000313" key="1">
    <source>
        <dbReference type="EMBL" id="TGZ11656.1"/>
    </source>
</evidence>
<dbReference type="Proteomes" id="UP000306274">
    <property type="component" value="Unassembled WGS sequence"/>
</dbReference>
<name>A0ABY2PLE8_9ACTN</name>
<sequence length="91" mass="10285">MDRYAESVILPVIVSLQLQADERGISVVALQSMRELVANDEPEIAIDYLVNTMNSFGLTLKQDEHERLSVLAVRLQYADILTDIRPELIQS</sequence>
<dbReference type="EMBL" id="SRZK01000019">
    <property type="protein sequence ID" value="TGZ11656.1"/>
    <property type="molecule type" value="Genomic_DNA"/>
</dbReference>